<name>A0A2U7N8A3_9CAUD</name>
<dbReference type="Proteomes" id="UP000247773">
    <property type="component" value="Genome"/>
</dbReference>
<evidence type="ECO:0000313" key="2">
    <source>
        <dbReference type="EMBL" id="ASD52033.1"/>
    </source>
</evidence>
<keyword evidence="3" id="KW-1185">Reference proteome</keyword>
<sequence length="96" mass="10157">MYNYFKSIGRHIGMIAGVLMVALASVLMLIVVLGLGSALATLAASVVVIGAIGMALMLLVSLVLSILGLNQPSKATQEKFEKLKSEIVSEIEKLKK</sequence>
<dbReference type="EMBL" id="KY971610">
    <property type="protein sequence ID" value="ASD52033.1"/>
    <property type="molecule type" value="Genomic_DNA"/>
</dbReference>
<feature type="transmembrane region" description="Helical" evidence="1">
    <location>
        <begin position="42"/>
        <end position="69"/>
    </location>
</feature>
<proteinExistence type="predicted"/>
<accession>A0A2U7N8A3</accession>
<protein>
    <recommendedName>
        <fullName evidence="4">Holin</fullName>
    </recommendedName>
</protein>
<organism evidence="2 3">
    <name type="scientific">Pseudomonas phage PspYZU05</name>
    <dbReference type="NCBI Taxonomy" id="1983556"/>
    <lineage>
        <taxon>Viruses</taxon>
        <taxon>Duplodnaviria</taxon>
        <taxon>Heunggongvirae</taxon>
        <taxon>Uroviricota</taxon>
        <taxon>Caudoviricetes</taxon>
        <taxon>Pantevenvirales</taxon>
        <taxon>Straboviridae</taxon>
        <taxon>Jiangsuvirus</taxon>
        <taxon>Jiangsuvirus pspyzu05</taxon>
    </lineage>
</organism>
<keyword evidence="1" id="KW-0812">Transmembrane</keyword>
<gene>
    <name evidence="2" type="ORF">PspYZU05_81</name>
</gene>
<evidence type="ECO:0008006" key="4">
    <source>
        <dbReference type="Google" id="ProtNLM"/>
    </source>
</evidence>
<reference evidence="2 3" key="1">
    <citation type="submission" date="2017-04" db="EMBL/GenBank/DDBJ databases">
        <title>Isolation of lytic bacteriophages infecting Pseudomonas strains for biocontrol of fish and shrimp spoilage during chilled storage.</title>
        <authorList>
            <person name="Yang Z."/>
            <person name="Tao X."/>
            <person name="Gao L."/>
            <person name="Rao S."/>
        </authorList>
    </citation>
    <scope>NUCLEOTIDE SEQUENCE [LARGE SCALE GENOMIC DNA]</scope>
</reference>
<keyword evidence="1" id="KW-0472">Membrane</keyword>
<feature type="transmembrane region" description="Helical" evidence="1">
    <location>
        <begin position="12"/>
        <end position="36"/>
    </location>
</feature>
<evidence type="ECO:0000256" key="1">
    <source>
        <dbReference type="SAM" id="Phobius"/>
    </source>
</evidence>
<keyword evidence="1" id="KW-1133">Transmembrane helix</keyword>
<evidence type="ECO:0000313" key="3">
    <source>
        <dbReference type="Proteomes" id="UP000247773"/>
    </source>
</evidence>